<dbReference type="Pfam" id="PF01018">
    <property type="entry name" value="GTP1_OBG"/>
    <property type="match status" value="1"/>
</dbReference>
<keyword evidence="4 5" id="KW-0342">GTP-binding</keyword>
<proteinExistence type="inferred from homology"/>
<feature type="binding site" evidence="5">
    <location>
        <position position="173"/>
    </location>
    <ligand>
        <name>Mg(2+)</name>
        <dbReference type="ChEBI" id="CHEBI:18420"/>
    </ligand>
</feature>
<dbReference type="CDD" id="cd01898">
    <property type="entry name" value="Obg"/>
    <property type="match status" value="1"/>
</dbReference>
<dbReference type="EMBL" id="LNQR01000100">
    <property type="protein sequence ID" value="KWT81156.1"/>
    <property type="molecule type" value="Genomic_DNA"/>
</dbReference>
<comment type="cofactor">
    <cofactor evidence="5">
        <name>Mg(2+)</name>
        <dbReference type="ChEBI" id="CHEBI:18420"/>
    </cofactor>
</comment>
<evidence type="ECO:0000256" key="1">
    <source>
        <dbReference type="ARBA" id="ARBA00007699"/>
    </source>
</evidence>
<comment type="caution">
    <text evidence="8">The sequence shown here is derived from an EMBL/GenBank/DDBJ whole genome shotgun (WGS) entry which is preliminary data.</text>
</comment>
<accession>A0ABR5SGC6</accession>
<organism evidence="8 9">
    <name type="scientific">Candidatus Magnetominusculus xianensis</name>
    <dbReference type="NCBI Taxonomy" id="1748249"/>
    <lineage>
        <taxon>Bacteria</taxon>
        <taxon>Pseudomonadati</taxon>
        <taxon>Nitrospirota</taxon>
        <taxon>Nitrospiria</taxon>
        <taxon>Nitrospirales</taxon>
        <taxon>Nitrospiraceae</taxon>
        <taxon>Candidatus Magnetominusculus</taxon>
    </lineage>
</organism>
<keyword evidence="5" id="KW-0963">Cytoplasm</keyword>
<dbReference type="PROSITE" id="PS51710">
    <property type="entry name" value="G_OBG"/>
    <property type="match status" value="1"/>
</dbReference>
<dbReference type="NCBIfam" id="TIGR02729">
    <property type="entry name" value="Obg_CgtA"/>
    <property type="match status" value="1"/>
</dbReference>
<dbReference type="SUPFAM" id="SSF82051">
    <property type="entry name" value="Obg GTP-binding protein N-terminal domain"/>
    <property type="match status" value="1"/>
</dbReference>
<dbReference type="EC" id="3.6.5.-" evidence="5"/>
<keyword evidence="5" id="KW-0479">Metal-binding</keyword>
<evidence type="ECO:0000256" key="3">
    <source>
        <dbReference type="ARBA" id="ARBA00022842"/>
    </source>
</evidence>
<keyword evidence="5" id="KW-0378">Hydrolase</keyword>
<dbReference type="InterPro" id="IPR014100">
    <property type="entry name" value="GTP-bd_Obg/CgtA"/>
</dbReference>
<keyword evidence="3 5" id="KW-0460">Magnesium</keyword>
<feature type="binding site" evidence="5">
    <location>
        <begin position="312"/>
        <end position="314"/>
    </location>
    <ligand>
        <name>GTP</name>
        <dbReference type="ChEBI" id="CHEBI:37565"/>
    </ligand>
</feature>
<keyword evidence="2 5" id="KW-0547">Nucleotide-binding</keyword>
<feature type="binding site" evidence="5">
    <location>
        <begin position="191"/>
        <end position="195"/>
    </location>
    <ligand>
        <name>GTP</name>
        <dbReference type="ChEBI" id="CHEBI:37565"/>
    </ligand>
</feature>
<comment type="similarity">
    <text evidence="1 5">Belongs to the TRAFAC class OBG-HflX-like GTPase superfamily. OBG GTPase family.</text>
</comment>
<dbReference type="InterPro" id="IPR006073">
    <property type="entry name" value="GTP-bd"/>
</dbReference>
<comment type="subunit">
    <text evidence="5">Monomer.</text>
</comment>
<dbReference type="PROSITE" id="PS00905">
    <property type="entry name" value="GTP1_OBG"/>
    <property type="match status" value="1"/>
</dbReference>
<dbReference type="Gene3D" id="3.40.50.300">
    <property type="entry name" value="P-loop containing nucleotide triphosphate hydrolases"/>
    <property type="match status" value="1"/>
</dbReference>
<evidence type="ECO:0000259" key="6">
    <source>
        <dbReference type="PROSITE" id="PS51710"/>
    </source>
</evidence>
<dbReference type="PANTHER" id="PTHR11702">
    <property type="entry name" value="DEVELOPMENTALLY REGULATED GTP-BINDING PROTEIN-RELATED"/>
    <property type="match status" value="1"/>
</dbReference>
<evidence type="ECO:0000256" key="2">
    <source>
        <dbReference type="ARBA" id="ARBA00022741"/>
    </source>
</evidence>
<dbReference type="InterPro" id="IPR006074">
    <property type="entry name" value="GTP1-OBG_CS"/>
</dbReference>
<feature type="domain" description="OBG-type G" evidence="6">
    <location>
        <begin position="160"/>
        <end position="331"/>
    </location>
</feature>
<dbReference type="NCBIfam" id="NF008954">
    <property type="entry name" value="PRK12296.1"/>
    <property type="match status" value="1"/>
</dbReference>
<dbReference type="InterPro" id="IPR031167">
    <property type="entry name" value="G_OBG"/>
</dbReference>
<comment type="subcellular location">
    <subcellularLocation>
        <location evidence="5">Cytoplasm</location>
    </subcellularLocation>
</comment>
<dbReference type="PIRSF" id="PIRSF002401">
    <property type="entry name" value="GTP_bd_Obg/CgtA"/>
    <property type="match status" value="1"/>
</dbReference>
<dbReference type="InterPro" id="IPR027417">
    <property type="entry name" value="P-loop_NTPase"/>
</dbReference>
<feature type="binding site" evidence="5">
    <location>
        <begin position="166"/>
        <end position="173"/>
    </location>
    <ligand>
        <name>GTP</name>
        <dbReference type="ChEBI" id="CHEBI:37565"/>
    </ligand>
</feature>
<evidence type="ECO:0000259" key="7">
    <source>
        <dbReference type="PROSITE" id="PS51883"/>
    </source>
</evidence>
<dbReference type="RefSeq" id="WP_085053205.1">
    <property type="nucleotide sequence ID" value="NZ_LNQR01000100.1"/>
</dbReference>
<dbReference type="InterPro" id="IPR006169">
    <property type="entry name" value="GTP1_OBG_dom"/>
</dbReference>
<dbReference type="Gene3D" id="2.70.210.12">
    <property type="entry name" value="GTP1/OBG domain"/>
    <property type="match status" value="1"/>
</dbReference>
<evidence type="ECO:0000313" key="8">
    <source>
        <dbReference type="EMBL" id="KWT81156.1"/>
    </source>
</evidence>
<dbReference type="PRINTS" id="PR00326">
    <property type="entry name" value="GTP1OBG"/>
</dbReference>
<comment type="function">
    <text evidence="5">An essential GTPase which binds GTP, GDP and possibly (p)ppGpp with moderate affinity, with high nucleotide exchange rates and a fairly low GTP hydrolysis rate. Plays a role in control of the cell cycle, stress response, ribosome biogenesis and in those bacteria that undergo differentiation, in morphogenesis control.</text>
</comment>
<reference evidence="8 9" key="1">
    <citation type="submission" date="2015-11" db="EMBL/GenBank/DDBJ databases">
        <authorList>
            <person name="Lin W."/>
        </authorList>
    </citation>
    <scope>NUCLEOTIDE SEQUENCE [LARGE SCALE GENOMIC DNA]</scope>
    <source>
        <strain evidence="8 9">HCH-1</strain>
    </source>
</reference>
<dbReference type="SUPFAM" id="SSF52540">
    <property type="entry name" value="P-loop containing nucleoside triphosphate hydrolases"/>
    <property type="match status" value="1"/>
</dbReference>
<gene>
    <name evidence="5 8" type="primary">obg</name>
    <name evidence="8" type="ORF">ASN18_2580</name>
</gene>
<evidence type="ECO:0000256" key="4">
    <source>
        <dbReference type="ARBA" id="ARBA00023134"/>
    </source>
</evidence>
<dbReference type="NCBIfam" id="NF008955">
    <property type="entry name" value="PRK12297.1"/>
    <property type="match status" value="1"/>
</dbReference>
<dbReference type="InterPro" id="IPR036726">
    <property type="entry name" value="GTP1_OBG_dom_sf"/>
</dbReference>
<evidence type="ECO:0000313" key="9">
    <source>
        <dbReference type="Proteomes" id="UP000060487"/>
    </source>
</evidence>
<keyword evidence="9" id="KW-1185">Reference proteome</keyword>
<dbReference type="NCBIfam" id="NF008956">
    <property type="entry name" value="PRK12299.1"/>
    <property type="match status" value="1"/>
</dbReference>
<feature type="binding site" evidence="5">
    <location>
        <begin position="213"/>
        <end position="216"/>
    </location>
    <ligand>
        <name>GTP</name>
        <dbReference type="ChEBI" id="CHEBI:37565"/>
    </ligand>
</feature>
<dbReference type="HAMAP" id="MF_01454">
    <property type="entry name" value="GTPase_Obg"/>
    <property type="match status" value="1"/>
</dbReference>
<name>A0ABR5SGC6_9BACT</name>
<sequence length="338" mass="36359">MKFVDYVTIYAKAGHGGRGCISFLREKYKPKGGPDGGDGGKGADIVFKADIQLNTLLDHRYKRHYKGRNGGHGKGSNMHGADGEDLIIKVPTGTVIKNADTGEVIADLTTDSAEAVVLKGGRGGKGNAHFKSSTYQAPKFAQPGEDGEESRLVLELKLIADAGLIGMPNAGKSTLIAAISAARPKIGPYPFTTLVPNLGVVKLRDYMSFTVADIPGIIEGAHDGAGLGLQFLRHAERTSLLLHLVDISEHIEDCPVDILELINRELGFYDEALVSKEQVVVGTKLDIAGDGQRLDTLRQYCAERGMPFFAVSAAAHQGLEELVSYVSDRLIHLKKREL</sequence>
<dbReference type="Proteomes" id="UP000060487">
    <property type="component" value="Unassembled WGS sequence"/>
</dbReference>
<protein>
    <recommendedName>
        <fullName evidence="5">GTPase Obg</fullName>
        <ecNumber evidence="5">3.6.5.-</ecNumber>
    </recommendedName>
    <alternativeName>
        <fullName evidence="5">GTP-binding protein Obg</fullName>
    </alternativeName>
</protein>
<dbReference type="InterPro" id="IPR045086">
    <property type="entry name" value="OBG_GTPase"/>
</dbReference>
<dbReference type="Pfam" id="PF01926">
    <property type="entry name" value="MMR_HSR1"/>
    <property type="match status" value="1"/>
</dbReference>
<evidence type="ECO:0000256" key="5">
    <source>
        <dbReference type="HAMAP-Rule" id="MF_01454"/>
    </source>
</evidence>
<feature type="binding site" evidence="5">
    <location>
        <position position="193"/>
    </location>
    <ligand>
        <name>Mg(2+)</name>
        <dbReference type="ChEBI" id="CHEBI:18420"/>
    </ligand>
</feature>
<feature type="binding site" evidence="5">
    <location>
        <begin position="283"/>
        <end position="286"/>
    </location>
    <ligand>
        <name>GTP</name>
        <dbReference type="ChEBI" id="CHEBI:37565"/>
    </ligand>
</feature>
<dbReference type="PANTHER" id="PTHR11702:SF31">
    <property type="entry name" value="MITOCHONDRIAL RIBOSOME-ASSOCIATED GTPASE 2"/>
    <property type="match status" value="1"/>
</dbReference>
<feature type="domain" description="Obg" evidence="7">
    <location>
        <begin position="1"/>
        <end position="159"/>
    </location>
</feature>
<dbReference type="PROSITE" id="PS51883">
    <property type="entry name" value="OBG"/>
    <property type="match status" value="1"/>
</dbReference>